<keyword evidence="4" id="KW-1017">Isopeptide bond</keyword>
<gene>
    <name evidence="19" type="primary">Pias3</name>
    <name evidence="19" type="ORF">LOPRUF_R14770</name>
</gene>
<dbReference type="Pfam" id="PF02037">
    <property type="entry name" value="SAP"/>
    <property type="match status" value="1"/>
</dbReference>
<dbReference type="Gene3D" id="1.10.720.30">
    <property type="entry name" value="SAP domain"/>
    <property type="match status" value="1"/>
</dbReference>
<evidence type="ECO:0000256" key="15">
    <source>
        <dbReference type="SAM" id="MobiDB-lite"/>
    </source>
</evidence>
<dbReference type="GO" id="GO:0006357">
    <property type="term" value="P:regulation of transcription by RNA polymerase II"/>
    <property type="evidence" value="ECO:0007669"/>
    <property type="project" value="TreeGrafter"/>
</dbReference>
<keyword evidence="5" id="KW-0808">Transferase</keyword>
<feature type="domain" description="PINIT" evidence="18">
    <location>
        <begin position="101"/>
        <end position="268"/>
    </location>
</feature>
<evidence type="ECO:0000259" key="16">
    <source>
        <dbReference type="PROSITE" id="PS50800"/>
    </source>
</evidence>
<evidence type="ECO:0000259" key="17">
    <source>
        <dbReference type="PROSITE" id="PS51044"/>
    </source>
</evidence>
<keyword evidence="7 14" id="KW-0863">Zinc-finger</keyword>
<dbReference type="GO" id="GO:0061665">
    <property type="term" value="F:SUMO ligase activity"/>
    <property type="evidence" value="ECO:0007669"/>
    <property type="project" value="TreeGrafter"/>
</dbReference>
<evidence type="ECO:0000256" key="7">
    <source>
        <dbReference type="ARBA" id="ARBA00022771"/>
    </source>
</evidence>
<dbReference type="InterPro" id="IPR003034">
    <property type="entry name" value="SAP_dom"/>
</dbReference>
<keyword evidence="6" id="KW-0479">Metal-binding</keyword>
<dbReference type="PROSITE" id="PS51466">
    <property type="entry name" value="PINIT"/>
    <property type="match status" value="1"/>
</dbReference>
<reference evidence="19 20" key="1">
    <citation type="submission" date="2019-09" db="EMBL/GenBank/DDBJ databases">
        <title>Bird 10,000 Genomes (B10K) Project - Family phase.</title>
        <authorList>
            <person name="Zhang G."/>
        </authorList>
    </citation>
    <scope>NUCLEOTIDE SEQUENCE [LARGE SCALE GENOMIC DNA]</scope>
    <source>
        <strain evidence="19">B10K-CU-031-23</strain>
    </source>
</reference>
<dbReference type="GO" id="GO:0000785">
    <property type="term" value="C:chromatin"/>
    <property type="evidence" value="ECO:0007669"/>
    <property type="project" value="TreeGrafter"/>
</dbReference>
<name>A0A7K8KIS1_9AVES</name>
<dbReference type="GO" id="GO:0016925">
    <property type="term" value="P:protein sumoylation"/>
    <property type="evidence" value="ECO:0007669"/>
    <property type="project" value="UniProtKB-UniPathway"/>
</dbReference>
<dbReference type="PROSITE" id="PS50800">
    <property type="entry name" value="SAP"/>
    <property type="match status" value="1"/>
</dbReference>
<evidence type="ECO:0000256" key="3">
    <source>
        <dbReference type="ARBA" id="ARBA00005383"/>
    </source>
</evidence>
<evidence type="ECO:0000256" key="2">
    <source>
        <dbReference type="ARBA" id="ARBA00004718"/>
    </source>
</evidence>
<feature type="domain" description="SP-RING-type" evidence="17">
    <location>
        <begin position="300"/>
        <end position="381"/>
    </location>
</feature>
<evidence type="ECO:0000313" key="20">
    <source>
        <dbReference type="Proteomes" id="UP000533896"/>
    </source>
</evidence>
<sequence length="571" mass="62588">TAVLFFSQHMVTSFRVSELQVLLGFAGRNKSGRKHELLTKALQLLGSGCGAAVQMKIKELYRRRFPRKILTPSDLSVLHVQLPPGAAFYATPRGLQTFFFFLFLASSGLHLSPPFSRASVPFPSFYFNYAGQFVLPSTNGQRFEEAHFTFALSPQQVQQILTSRDILPGAKCDYTTQVQLRFCLCETSCPQEDYFPPNLFVKVNGKLCPLPGYLPPTKNGAEPKRPSRPVNITPLARLSATVPNTVVVNWSSEFGRNYSVSVYLVKQLTSVTLLQKLRAKGIRNPDHSRALIKEKLTADPDSEIATTSLRVSLMCPLGKMRLSVPCRAVTCSHLQCFDAALYLQMNERKPTWTCPVCDKKAPYDNLIIDGLFVEILDSCTDCDEIQFTEDGSWCPMKPKKEKQEVCQTPAFGGIEAGSLYAGGAEGKNASEGKKKAEVVDLTLESSSDEEEPPAKRPCPLSGVVLPTAAGPKGVLSVDRRPASVLRGPPAAALGGDYLSSLPGPDYHPSYPAPSRLQGLDLFSFLQSENQRYSPSVITSLDEQDALGHFFQYRGAPGQFINLAPPALAASH</sequence>
<dbReference type="InterPro" id="IPR036361">
    <property type="entry name" value="SAP_dom_sf"/>
</dbReference>
<evidence type="ECO:0000256" key="13">
    <source>
        <dbReference type="ARBA" id="ARBA00023242"/>
    </source>
</evidence>
<keyword evidence="8" id="KW-0833">Ubl conjugation pathway</keyword>
<dbReference type="FunFam" id="3.30.40.10:FF:000003">
    <property type="entry name" value="E3 SUMO-protein ligase PIAS2 isoform X1"/>
    <property type="match status" value="1"/>
</dbReference>
<keyword evidence="19" id="KW-0436">Ligase</keyword>
<keyword evidence="13" id="KW-0539">Nucleus</keyword>
<dbReference type="GO" id="GO:0003712">
    <property type="term" value="F:transcription coregulator activity"/>
    <property type="evidence" value="ECO:0007669"/>
    <property type="project" value="TreeGrafter"/>
</dbReference>
<dbReference type="EMBL" id="VWYV01002883">
    <property type="protein sequence ID" value="NXE16928.1"/>
    <property type="molecule type" value="Genomic_DNA"/>
</dbReference>
<accession>A0A7K8KIS1</accession>
<protein>
    <submittedName>
        <fullName evidence="19">PIAS3 ligase</fullName>
    </submittedName>
</protein>
<dbReference type="PANTHER" id="PTHR10782">
    <property type="entry name" value="ZINC FINGER MIZ DOMAIN-CONTAINING PROTEIN"/>
    <property type="match status" value="1"/>
</dbReference>
<dbReference type="SUPFAM" id="SSF68906">
    <property type="entry name" value="SAP domain"/>
    <property type="match status" value="1"/>
</dbReference>
<dbReference type="PANTHER" id="PTHR10782:SF10">
    <property type="entry name" value="E3 SUMO-PROTEIN LIGASE PIAS3"/>
    <property type="match status" value="1"/>
</dbReference>
<evidence type="ECO:0000256" key="9">
    <source>
        <dbReference type="ARBA" id="ARBA00022833"/>
    </source>
</evidence>
<dbReference type="CDD" id="cd16820">
    <property type="entry name" value="SP-RING_PIAS3"/>
    <property type="match status" value="1"/>
</dbReference>
<dbReference type="InterPro" id="IPR013083">
    <property type="entry name" value="Znf_RING/FYVE/PHD"/>
</dbReference>
<organism evidence="19 20">
    <name type="scientific">Lophotis ruficrista</name>
    <dbReference type="NCBI Taxonomy" id="172689"/>
    <lineage>
        <taxon>Eukaryota</taxon>
        <taxon>Metazoa</taxon>
        <taxon>Chordata</taxon>
        <taxon>Craniata</taxon>
        <taxon>Vertebrata</taxon>
        <taxon>Euteleostomi</taxon>
        <taxon>Archelosauria</taxon>
        <taxon>Archosauria</taxon>
        <taxon>Dinosauria</taxon>
        <taxon>Saurischia</taxon>
        <taxon>Theropoda</taxon>
        <taxon>Coelurosauria</taxon>
        <taxon>Aves</taxon>
        <taxon>Neognathae</taxon>
        <taxon>Neoaves</taxon>
        <taxon>Otidimorphae</taxon>
        <taxon>Otidiformes</taxon>
        <taxon>Otididae</taxon>
        <taxon>Lophotis</taxon>
    </lineage>
</organism>
<keyword evidence="20" id="KW-1185">Reference proteome</keyword>
<feature type="non-terminal residue" evidence="19">
    <location>
        <position position="571"/>
    </location>
</feature>
<dbReference type="OrthoDB" id="10263264at2759"/>
<dbReference type="Pfam" id="PF02891">
    <property type="entry name" value="zf-MIZ"/>
    <property type="match status" value="1"/>
</dbReference>
<dbReference type="Gene3D" id="2.60.120.780">
    <property type="entry name" value="PINIT domain"/>
    <property type="match status" value="1"/>
</dbReference>
<evidence type="ECO:0000256" key="12">
    <source>
        <dbReference type="ARBA" id="ARBA00023163"/>
    </source>
</evidence>
<evidence type="ECO:0000256" key="4">
    <source>
        <dbReference type="ARBA" id="ARBA00022499"/>
    </source>
</evidence>
<evidence type="ECO:0000256" key="14">
    <source>
        <dbReference type="PROSITE-ProRule" id="PRU00452"/>
    </source>
</evidence>
<dbReference type="PROSITE" id="PS51044">
    <property type="entry name" value="ZF_SP_RING"/>
    <property type="match status" value="1"/>
</dbReference>
<comment type="pathway">
    <text evidence="2">Protein modification; protein sumoylation.</text>
</comment>
<dbReference type="UniPathway" id="UPA00886"/>
<feature type="domain" description="SAP" evidence="16">
    <location>
        <begin position="11"/>
        <end position="45"/>
    </location>
</feature>
<dbReference type="InterPro" id="IPR004181">
    <property type="entry name" value="Znf_MIZ"/>
</dbReference>
<dbReference type="SMART" id="SM00513">
    <property type="entry name" value="SAP"/>
    <property type="match status" value="1"/>
</dbReference>
<keyword evidence="9" id="KW-0862">Zinc</keyword>
<keyword evidence="10" id="KW-0832">Ubl conjugation</keyword>
<dbReference type="Pfam" id="PF14324">
    <property type="entry name" value="PINIT"/>
    <property type="match status" value="1"/>
</dbReference>
<feature type="region of interest" description="Disordered" evidence="15">
    <location>
        <begin position="443"/>
        <end position="462"/>
    </location>
</feature>
<evidence type="ECO:0000256" key="6">
    <source>
        <dbReference type="ARBA" id="ARBA00022723"/>
    </source>
</evidence>
<evidence type="ECO:0000259" key="18">
    <source>
        <dbReference type="PROSITE" id="PS51466"/>
    </source>
</evidence>
<evidence type="ECO:0000256" key="1">
    <source>
        <dbReference type="ARBA" id="ARBA00004324"/>
    </source>
</evidence>
<dbReference type="Gene3D" id="3.30.40.10">
    <property type="entry name" value="Zinc/RING finger domain, C3HC4 (zinc finger)"/>
    <property type="match status" value="1"/>
</dbReference>
<dbReference type="FunFam" id="2.60.120.780:FF:000001">
    <property type="entry name" value="E3 SUMO-protein ligase PIAS2 isoform X1"/>
    <property type="match status" value="1"/>
</dbReference>
<feature type="non-terminal residue" evidence="19">
    <location>
        <position position="1"/>
    </location>
</feature>
<evidence type="ECO:0000256" key="10">
    <source>
        <dbReference type="ARBA" id="ARBA00022843"/>
    </source>
</evidence>
<evidence type="ECO:0000313" key="19">
    <source>
        <dbReference type="EMBL" id="NXE16928.1"/>
    </source>
</evidence>
<keyword evidence="11" id="KW-0805">Transcription regulation</keyword>
<comment type="similarity">
    <text evidence="3">Belongs to the PIAS family.</text>
</comment>
<dbReference type="Proteomes" id="UP000533896">
    <property type="component" value="Unassembled WGS sequence"/>
</dbReference>
<dbReference type="GO" id="GO:0016874">
    <property type="term" value="F:ligase activity"/>
    <property type="evidence" value="ECO:0007669"/>
    <property type="project" value="UniProtKB-KW"/>
</dbReference>
<comment type="caution">
    <text evidence="19">The sequence shown here is derived from an EMBL/GenBank/DDBJ whole genome shotgun (WGS) entry which is preliminary data.</text>
</comment>
<evidence type="ECO:0000256" key="5">
    <source>
        <dbReference type="ARBA" id="ARBA00022679"/>
    </source>
</evidence>
<proteinExistence type="inferred from homology"/>
<dbReference type="GO" id="GO:0016607">
    <property type="term" value="C:nuclear speck"/>
    <property type="evidence" value="ECO:0007669"/>
    <property type="project" value="UniProtKB-SubCell"/>
</dbReference>
<evidence type="ECO:0000256" key="11">
    <source>
        <dbReference type="ARBA" id="ARBA00023015"/>
    </source>
</evidence>
<dbReference type="AlphaFoldDB" id="A0A7K8KIS1"/>
<dbReference type="FunFam" id="1.10.720.30:FF:000001">
    <property type="entry name" value="E3 SUMO-protein ligase PIAS2 isoform 1"/>
    <property type="match status" value="1"/>
</dbReference>
<keyword evidence="12" id="KW-0804">Transcription</keyword>
<dbReference type="InterPro" id="IPR023321">
    <property type="entry name" value="PINIT"/>
</dbReference>
<comment type="subcellular location">
    <subcellularLocation>
        <location evidence="1">Nucleus speckle</location>
    </subcellularLocation>
</comment>
<dbReference type="GO" id="GO:0008270">
    <property type="term" value="F:zinc ion binding"/>
    <property type="evidence" value="ECO:0007669"/>
    <property type="project" value="UniProtKB-KW"/>
</dbReference>
<evidence type="ECO:0000256" key="8">
    <source>
        <dbReference type="ARBA" id="ARBA00022786"/>
    </source>
</evidence>
<dbReference type="InterPro" id="IPR038654">
    <property type="entry name" value="PINIT_sf"/>
</dbReference>